<dbReference type="InterPro" id="IPR032675">
    <property type="entry name" value="LRR_dom_sf"/>
</dbReference>
<dbReference type="EMBL" id="UYSG01011291">
    <property type="protein sequence ID" value="VDL61749.1"/>
    <property type="molecule type" value="Genomic_DNA"/>
</dbReference>
<accession>A0A0R3SV57</accession>
<evidence type="ECO:0000313" key="2">
    <source>
        <dbReference type="Proteomes" id="UP000274504"/>
    </source>
</evidence>
<dbReference type="Proteomes" id="UP000274504">
    <property type="component" value="Unassembled WGS sequence"/>
</dbReference>
<organism evidence="3">
    <name type="scientific">Hymenolepis diminuta</name>
    <name type="common">Rat tapeworm</name>
    <dbReference type="NCBI Taxonomy" id="6216"/>
    <lineage>
        <taxon>Eukaryota</taxon>
        <taxon>Metazoa</taxon>
        <taxon>Spiralia</taxon>
        <taxon>Lophotrochozoa</taxon>
        <taxon>Platyhelminthes</taxon>
        <taxon>Cestoda</taxon>
        <taxon>Eucestoda</taxon>
        <taxon>Cyclophyllidea</taxon>
        <taxon>Hymenolepididae</taxon>
        <taxon>Hymenolepis</taxon>
    </lineage>
</organism>
<dbReference type="Gene3D" id="3.80.10.10">
    <property type="entry name" value="Ribonuclease Inhibitor"/>
    <property type="match status" value="1"/>
</dbReference>
<reference evidence="3" key="1">
    <citation type="submission" date="2017-02" db="UniProtKB">
        <authorList>
            <consortium name="WormBaseParasite"/>
        </authorList>
    </citation>
    <scope>IDENTIFICATION</scope>
</reference>
<dbReference type="SUPFAM" id="SSF52047">
    <property type="entry name" value="RNI-like"/>
    <property type="match status" value="1"/>
</dbReference>
<name>A0A0R3SV57_HYMDI</name>
<dbReference type="AlphaFoldDB" id="A0A0R3SV57"/>
<gene>
    <name evidence="1" type="ORF">HDID_LOCUS9431</name>
</gene>
<dbReference type="PANTHER" id="PTHR12904">
    <property type="match status" value="1"/>
</dbReference>
<proteinExistence type="predicted"/>
<dbReference type="InterPro" id="IPR051341">
    <property type="entry name" value="Zyg-11_UBL_adapter"/>
</dbReference>
<dbReference type="STRING" id="6216.A0A0R3SV57"/>
<dbReference type="OrthoDB" id="120976at2759"/>
<reference evidence="1 2" key="2">
    <citation type="submission" date="2018-11" db="EMBL/GenBank/DDBJ databases">
        <authorList>
            <consortium name="Pathogen Informatics"/>
        </authorList>
    </citation>
    <scope>NUCLEOTIDE SEQUENCE [LARGE SCALE GENOMIC DNA]</scope>
</reference>
<dbReference type="WBParaSite" id="HDID_0000943301-mRNA-1">
    <property type="protein sequence ID" value="HDID_0000943301-mRNA-1"/>
    <property type="gene ID" value="HDID_0000943301"/>
</dbReference>
<evidence type="ECO:0000313" key="3">
    <source>
        <dbReference type="WBParaSite" id="HDID_0000943301-mRNA-1"/>
    </source>
</evidence>
<evidence type="ECO:0000313" key="1">
    <source>
        <dbReference type="EMBL" id="VDL61749.1"/>
    </source>
</evidence>
<dbReference type="PANTHER" id="PTHR12904:SF22">
    <property type="entry name" value="ZYG-11 FAMILY MEMBER B, CELL CYCLE REGULATOR"/>
    <property type="match status" value="1"/>
</dbReference>
<protein>
    <submittedName>
        <fullName evidence="3">Protein TORNADO 1</fullName>
    </submittedName>
</protein>
<sequence length="875" mass="100465">MKVPSLSDLCATCIAGNIDDFIIKNSDFPGHRYAWRSANFNVRIGTPAAERILQELSDLGLLENGHLVLFSERFASLKRVSIKNAHVGLHFLRIFLSNLKLAELSVGHMPEITVEDVMRSVRKDTFESLRSLDIGGMTMMHRRMLTMEFLARLRNLEALNVSGTIFDSECLCIVVKSLSRLQFLDISATSVDDISCLTALKTRMREIRMDRLSIRDPNQAAIALSTILELKELEKLSVVSDRVDLPRPHAANSLCKMDVLPNLRHLDISGNLFSLTTSDIDVFVETHPNLEVLALFYCRPNLSVQLNAVLAKHPRIAFIGDCCERHWLKTMQVCWDCPNQVHKAMSCILTAIQRGERVSDDRIDAVLCCAEMNSARRRYPLECVQAIKEFSSYSRTSRLSTYFLNRIVQVTFNYLKQKVRKRHDTDFIQILNNLLSIREFTFDYKACCELVFQNAHYLHMGRTFEAYGKFIRSISWKLSKRDWNELKPNLCNMHGLVGFLNSIMERDVVRPSYFEFPRRDSDMADALSLLLMLMKDCPEAFDTFNQVNGLIVLKKIVKLEGCRAWSGTYSHMLGDSSSFRHFEFLVASPYSRLEIKTFVLWVIFKALNREPDGSYGFSRSVSISSALNEHNDLKRFLVFVAFPNIDVVRSMPKGFNIDLFTTYLETETADGRIDKIPKSWEPLFSPQSTSSTETQRVKEEDVISSLMKDLCDNANSVSHAINIGCNEEMKPPLDLRWDVDYHSPWNLVFHCESCGVTNTSYDIRGRTTLDSLRDNNFESFGDVNFGQPQINILNETQLHGLGYVERRCDRNLPLLPVMKNRVQILQSLSRQILSTVRDLEVKVQVRRRMNNDDELDYYTIPSVFQVSIIKDYFIE</sequence>
<dbReference type="GO" id="GO:0031462">
    <property type="term" value="C:Cul2-RING ubiquitin ligase complex"/>
    <property type="evidence" value="ECO:0007669"/>
    <property type="project" value="TreeGrafter"/>
</dbReference>